<dbReference type="PROSITE" id="PS01279">
    <property type="entry name" value="PCMT"/>
    <property type="match status" value="1"/>
</dbReference>
<evidence type="ECO:0000256" key="2">
    <source>
        <dbReference type="ARBA" id="ARBA00005369"/>
    </source>
</evidence>
<evidence type="ECO:0000256" key="5">
    <source>
        <dbReference type="ARBA" id="ARBA00022603"/>
    </source>
</evidence>
<keyword evidence="4" id="KW-0963">Cytoplasm</keyword>
<sequence>MAIMLELLEPKPKQKVLEVGAGSGYVLALLSEIVGKQGKVIGIERVPELARRAKHTLETLGYKNIEIVLADGTKGLPEKAPFDRIIVSAACSEVPQALIEQLAPLGRIVAPVGSRFTQQMQVIEKDAKGKTKSYFASGFFVFVPLISDG</sequence>
<evidence type="ECO:0000313" key="12">
    <source>
        <dbReference type="Proteomes" id="UP000277633"/>
    </source>
</evidence>
<keyword evidence="7" id="KW-0949">S-adenosyl-L-methionine</keyword>
<evidence type="ECO:0000256" key="7">
    <source>
        <dbReference type="ARBA" id="ARBA00022691"/>
    </source>
</evidence>
<dbReference type="PANTHER" id="PTHR11579:SF0">
    <property type="entry name" value="PROTEIN-L-ISOASPARTATE(D-ASPARTATE) O-METHYLTRANSFERASE"/>
    <property type="match status" value="1"/>
</dbReference>
<accession>A0A497JFZ5</accession>
<organism evidence="11 12">
    <name type="scientific">Candidatus Iainarchaeum sp</name>
    <dbReference type="NCBI Taxonomy" id="3101447"/>
    <lineage>
        <taxon>Archaea</taxon>
        <taxon>Candidatus Iainarchaeota</taxon>
        <taxon>Candidatus Iainarchaeia</taxon>
        <taxon>Candidatus Iainarchaeales</taxon>
        <taxon>Candidatus Iainarchaeaceae</taxon>
        <taxon>Candidatus Iainarchaeum</taxon>
    </lineage>
</organism>
<evidence type="ECO:0000256" key="4">
    <source>
        <dbReference type="ARBA" id="ARBA00022490"/>
    </source>
</evidence>
<proteinExistence type="inferred from homology"/>
<dbReference type="GO" id="GO:0032259">
    <property type="term" value="P:methylation"/>
    <property type="evidence" value="ECO:0007669"/>
    <property type="project" value="UniProtKB-KW"/>
</dbReference>
<dbReference type="InterPro" id="IPR029063">
    <property type="entry name" value="SAM-dependent_MTases_sf"/>
</dbReference>
<comment type="catalytic activity">
    <reaction evidence="9">
        <text>[protein]-L-isoaspartate + S-adenosyl-L-methionine = [protein]-L-isoaspartate alpha-methyl ester + S-adenosyl-L-homocysteine</text>
        <dbReference type="Rhea" id="RHEA:12705"/>
        <dbReference type="Rhea" id="RHEA-COMP:12143"/>
        <dbReference type="Rhea" id="RHEA-COMP:12144"/>
        <dbReference type="ChEBI" id="CHEBI:57856"/>
        <dbReference type="ChEBI" id="CHEBI:59789"/>
        <dbReference type="ChEBI" id="CHEBI:90596"/>
        <dbReference type="ChEBI" id="CHEBI:90598"/>
        <dbReference type="EC" id="2.1.1.77"/>
    </reaction>
</comment>
<dbReference type="EC" id="2.1.1.77" evidence="3"/>
<dbReference type="GO" id="GO:0004719">
    <property type="term" value="F:protein-L-isoaspartate (D-aspartate) O-methyltransferase activity"/>
    <property type="evidence" value="ECO:0007669"/>
    <property type="project" value="UniProtKB-EC"/>
</dbReference>
<dbReference type="Gene3D" id="3.40.50.150">
    <property type="entry name" value="Vaccinia Virus protein VP39"/>
    <property type="match status" value="1"/>
</dbReference>
<comment type="subcellular location">
    <subcellularLocation>
        <location evidence="1">Cytoplasm</location>
    </subcellularLocation>
</comment>
<protein>
    <recommendedName>
        <fullName evidence="3">protein-L-isoaspartate(D-aspartate) O-methyltransferase</fullName>
        <ecNumber evidence="3">2.1.1.77</ecNumber>
    </recommendedName>
</protein>
<evidence type="ECO:0000256" key="3">
    <source>
        <dbReference type="ARBA" id="ARBA00011890"/>
    </source>
</evidence>
<dbReference type="PROSITE" id="PS51686">
    <property type="entry name" value="SAM_MT_RSMB_NOP"/>
    <property type="match status" value="1"/>
</dbReference>
<dbReference type="Proteomes" id="UP000277633">
    <property type="component" value="Unassembled WGS sequence"/>
</dbReference>
<dbReference type="AlphaFoldDB" id="A0A497JFZ5"/>
<evidence type="ECO:0000313" key="11">
    <source>
        <dbReference type="EMBL" id="RLG69199.1"/>
    </source>
</evidence>
<name>A0A497JFZ5_9ARCH</name>
<dbReference type="EMBL" id="QMWO01000091">
    <property type="protein sequence ID" value="RLG69199.1"/>
    <property type="molecule type" value="Genomic_DNA"/>
</dbReference>
<reference evidence="11 12" key="1">
    <citation type="submission" date="2018-06" db="EMBL/GenBank/DDBJ databases">
        <title>Extensive metabolic versatility and redundancy in microbially diverse, dynamic hydrothermal sediments.</title>
        <authorList>
            <person name="Dombrowski N."/>
            <person name="Teske A."/>
            <person name="Baker B.J."/>
        </authorList>
    </citation>
    <scope>NUCLEOTIDE SEQUENCE [LARGE SCALE GENOMIC DNA]</scope>
    <source>
        <strain evidence="11">B9_G13</strain>
    </source>
</reference>
<dbReference type="InterPro" id="IPR001678">
    <property type="entry name" value="MeTrfase_RsmB-F_NOP2_dom"/>
</dbReference>
<evidence type="ECO:0000256" key="9">
    <source>
        <dbReference type="ARBA" id="ARBA00029295"/>
    </source>
</evidence>
<gene>
    <name evidence="11" type="ORF">DRO07_02605</name>
</gene>
<evidence type="ECO:0000256" key="8">
    <source>
        <dbReference type="ARBA" id="ARBA00025330"/>
    </source>
</evidence>
<dbReference type="Pfam" id="PF01135">
    <property type="entry name" value="PCMT"/>
    <property type="match status" value="1"/>
</dbReference>
<evidence type="ECO:0000256" key="6">
    <source>
        <dbReference type="ARBA" id="ARBA00022679"/>
    </source>
</evidence>
<keyword evidence="5" id="KW-0489">Methyltransferase</keyword>
<dbReference type="SUPFAM" id="SSF53335">
    <property type="entry name" value="S-adenosyl-L-methionine-dependent methyltransferases"/>
    <property type="match status" value="1"/>
</dbReference>
<comment type="similarity">
    <text evidence="2">Belongs to the methyltransferase superfamily. L-isoaspartyl/D-aspartyl protein methyltransferase family.</text>
</comment>
<dbReference type="PANTHER" id="PTHR11579">
    <property type="entry name" value="PROTEIN-L-ISOASPARTATE O-METHYLTRANSFERASE"/>
    <property type="match status" value="1"/>
</dbReference>
<feature type="domain" description="SAM-dependent MTase RsmB/NOP-type" evidence="10">
    <location>
        <begin position="1"/>
        <end position="149"/>
    </location>
</feature>
<keyword evidence="6" id="KW-0808">Transferase</keyword>
<evidence type="ECO:0000259" key="10">
    <source>
        <dbReference type="PROSITE" id="PS51686"/>
    </source>
</evidence>
<dbReference type="CDD" id="cd02440">
    <property type="entry name" value="AdoMet_MTases"/>
    <property type="match status" value="1"/>
</dbReference>
<comment type="function">
    <text evidence="8">Catalyzes the methyl esterification of L-isoaspartyl residues in peptides and proteins that result from spontaneous decomposition of normal L-aspartyl and L-asparaginyl residues. It plays a role in the repair and/or degradation of damaged proteins.</text>
</comment>
<evidence type="ECO:0000256" key="1">
    <source>
        <dbReference type="ARBA" id="ARBA00004496"/>
    </source>
</evidence>
<dbReference type="GO" id="GO:0005737">
    <property type="term" value="C:cytoplasm"/>
    <property type="evidence" value="ECO:0007669"/>
    <property type="project" value="UniProtKB-SubCell"/>
</dbReference>
<dbReference type="InterPro" id="IPR000682">
    <property type="entry name" value="PCMT"/>
</dbReference>
<comment type="caution">
    <text evidence="11">The sequence shown here is derived from an EMBL/GenBank/DDBJ whole genome shotgun (WGS) entry which is preliminary data.</text>
</comment>